<dbReference type="Proteomes" id="UP000800092">
    <property type="component" value="Unassembled WGS sequence"/>
</dbReference>
<evidence type="ECO:0000313" key="2">
    <source>
        <dbReference type="Proteomes" id="UP000800092"/>
    </source>
</evidence>
<keyword evidence="2" id="KW-1185">Reference proteome</keyword>
<evidence type="ECO:0000313" key="1">
    <source>
        <dbReference type="EMBL" id="KAF2234913.1"/>
    </source>
</evidence>
<proteinExistence type="predicted"/>
<dbReference type="AlphaFoldDB" id="A0A6A6HBQ9"/>
<name>A0A6A6HBQ9_VIRVR</name>
<dbReference type="EMBL" id="ML991795">
    <property type="protein sequence ID" value="KAF2234913.1"/>
    <property type="molecule type" value="Genomic_DNA"/>
</dbReference>
<accession>A0A6A6HBQ9</accession>
<sequence length="98" mass="11233">MIQFRGQESHLELGQIAQPGWFDTSAWSFLVEDSTSTRHVQFVMIFHSRQDGIRTLLEMRFLPLFKHLLASHKITRSGVCVTPSRLVDTEGTSLRFGL</sequence>
<organism evidence="1 2">
    <name type="scientific">Viridothelium virens</name>
    <name type="common">Speckled blister lichen</name>
    <name type="synonym">Trypethelium virens</name>
    <dbReference type="NCBI Taxonomy" id="1048519"/>
    <lineage>
        <taxon>Eukaryota</taxon>
        <taxon>Fungi</taxon>
        <taxon>Dikarya</taxon>
        <taxon>Ascomycota</taxon>
        <taxon>Pezizomycotina</taxon>
        <taxon>Dothideomycetes</taxon>
        <taxon>Dothideomycetes incertae sedis</taxon>
        <taxon>Trypetheliales</taxon>
        <taxon>Trypetheliaceae</taxon>
        <taxon>Viridothelium</taxon>
    </lineage>
</organism>
<protein>
    <submittedName>
        <fullName evidence="1">Uncharacterized protein</fullName>
    </submittedName>
</protein>
<gene>
    <name evidence="1" type="ORF">EV356DRAFT_501192</name>
</gene>
<reference evidence="1" key="1">
    <citation type="journal article" date="2020" name="Stud. Mycol.">
        <title>101 Dothideomycetes genomes: a test case for predicting lifestyles and emergence of pathogens.</title>
        <authorList>
            <person name="Haridas S."/>
            <person name="Albert R."/>
            <person name="Binder M."/>
            <person name="Bloem J."/>
            <person name="Labutti K."/>
            <person name="Salamov A."/>
            <person name="Andreopoulos B."/>
            <person name="Baker S."/>
            <person name="Barry K."/>
            <person name="Bills G."/>
            <person name="Bluhm B."/>
            <person name="Cannon C."/>
            <person name="Castanera R."/>
            <person name="Culley D."/>
            <person name="Daum C."/>
            <person name="Ezra D."/>
            <person name="Gonzalez J."/>
            <person name="Henrissat B."/>
            <person name="Kuo A."/>
            <person name="Liang C."/>
            <person name="Lipzen A."/>
            <person name="Lutzoni F."/>
            <person name="Magnuson J."/>
            <person name="Mondo S."/>
            <person name="Nolan M."/>
            <person name="Ohm R."/>
            <person name="Pangilinan J."/>
            <person name="Park H.-J."/>
            <person name="Ramirez L."/>
            <person name="Alfaro M."/>
            <person name="Sun H."/>
            <person name="Tritt A."/>
            <person name="Yoshinaga Y."/>
            <person name="Zwiers L.-H."/>
            <person name="Turgeon B."/>
            <person name="Goodwin S."/>
            <person name="Spatafora J."/>
            <person name="Crous P."/>
            <person name="Grigoriev I."/>
        </authorList>
    </citation>
    <scope>NUCLEOTIDE SEQUENCE</scope>
    <source>
        <strain evidence="1">Tuck. ex Michener</strain>
    </source>
</reference>